<reference evidence="4 5" key="1">
    <citation type="submission" date="2022-02" db="EMBL/GenBank/DDBJ databases">
        <title>Phenotypic, genotypic and serological characterization of Edwardsiella ictaluri from catfish and ornamental fish species.</title>
        <authorList>
            <person name="Rose D."/>
            <person name="Tekedar H.C."/>
            <person name="Waldbieser G.C."/>
            <person name="Aarattuthodi S."/>
            <person name="Griffin M.J."/>
        </authorList>
    </citation>
    <scope>NUCLEOTIDE SEQUENCE [LARGE SCALE GENOMIC DNA]</scope>
    <source>
        <strain evidence="4 5">13 TAL-140 K3</strain>
    </source>
</reference>
<feature type="region of interest" description="Disordered" evidence="2">
    <location>
        <begin position="661"/>
        <end position="680"/>
    </location>
</feature>
<dbReference type="Pfam" id="PF10145">
    <property type="entry name" value="PhageMin_Tail"/>
    <property type="match status" value="1"/>
</dbReference>
<keyword evidence="1" id="KW-1188">Viral release from host cell</keyword>
<organism evidence="4 5">
    <name type="scientific">Edwardsiella ictaluri</name>
    <dbReference type="NCBI Taxonomy" id="67780"/>
    <lineage>
        <taxon>Bacteria</taxon>
        <taxon>Pseudomonadati</taxon>
        <taxon>Pseudomonadota</taxon>
        <taxon>Gammaproteobacteria</taxon>
        <taxon>Enterobacterales</taxon>
        <taxon>Hafniaceae</taxon>
        <taxon>Edwardsiella</taxon>
    </lineage>
</organism>
<dbReference type="PANTHER" id="PTHR37813">
    <property type="entry name" value="FELS-2 PROPHAGE PROTEIN"/>
    <property type="match status" value="1"/>
</dbReference>
<feature type="domain" description="Phage tail tape measure protein" evidence="3">
    <location>
        <begin position="288"/>
        <end position="490"/>
    </location>
</feature>
<keyword evidence="5" id="KW-1185">Reference proteome</keyword>
<dbReference type="NCBIfam" id="TIGR01760">
    <property type="entry name" value="tape_meas_TP901"/>
    <property type="match status" value="1"/>
</dbReference>
<dbReference type="EMBL" id="CP092014">
    <property type="protein sequence ID" value="WFN96453.1"/>
    <property type="molecule type" value="Genomic_DNA"/>
</dbReference>
<name>A0ABY8GGM2_EDWIC</name>
<proteinExistence type="predicted"/>
<feature type="compositionally biased region" description="Gly residues" evidence="2">
    <location>
        <begin position="661"/>
        <end position="670"/>
    </location>
</feature>
<sequence>MADKKFSVTLSAREQMSTAFASAGTAADRLGKEIERTNRQIKALGSTSKRASDFGSLRKEMEGTKSALAGARSEAVTAANTIKALTEKQAGYKKELQAAERQLERMKGFIGPTTPAQQEALAATTKKVAELTQAYSRVGKEIKSAGRVQKTAGGEAKRLTDALGGQGRRLGSLARDLSQAGLNTKALGAEQLRLKRDTELATAAMDRQQKRLSTISDAQARMAANKQTRRDMAGDLLGLAAASAPAIYAAKKAVDYESAFAGVTKVVNFRNEQEKSATRTGMMGLAGKLGIDQVGMTNIVAAAGEAGIGKRADGTTDVKQLLRFAGDAAKMSVAMDMSAEEAGSTLAKWRSSMGLDQDQAMRLADYSNAISNEMAAKPAEVARVMLRQGATTMKAGFTDRQAAALAASLIAGGEGEERTATAMKNITGRLNKSFATTKAQKETLAMLGFDPIALAKDMQRDAGGTLFSVLGKIGRQDKDKQAAVISQLFGEEVVGAVSKLTANTELLRKAMKLAGDQVAYAGSMELEYQNKAKTRQAMLDRAGANFDRLVINIGDLFLPLMDGVVQPLSDLAASGAKLMETSSAARETAGWLVKAGAGLVALKAGMIVFKGVKSIFSDLFQAGRIMRAKLGGQTDHTTRSGSAAARALAAVNRQLDRMSGAGGLPGVGGRGGRRGRGRSRLGRLREAEERIANAGSHRRRRLGRWGRGAGLLGVGAGLMMLPKQAQASAAVQDVADVGGGAASLLVSGGKSAGRVAGKVIRPLGLISAGSELYGAANTGNTAAIGGAAGDIVGGVAGGWAGAAAGAAIGSLVPVIGTAIGAAIGGVLGSWGGGELGNIIGDKVGQWFSKDKTALANGADPVKEVIKQETNQTDISNKFDLRFDVRASGDPEQDNALVEKIKAQLSTLLPSLMSSSLSLHTRTDASLAGLGSD</sequence>
<evidence type="ECO:0000313" key="5">
    <source>
        <dbReference type="Proteomes" id="UP001222680"/>
    </source>
</evidence>
<protein>
    <submittedName>
        <fullName evidence="4">Phage tail tape measure protein</fullName>
    </submittedName>
</protein>
<dbReference type="PANTHER" id="PTHR37813:SF1">
    <property type="entry name" value="FELS-2 PROPHAGE PROTEIN"/>
    <property type="match status" value="1"/>
</dbReference>
<accession>A0ABY8GGM2</accession>
<gene>
    <name evidence="4" type="ORF">MAY91_17365</name>
</gene>
<evidence type="ECO:0000313" key="4">
    <source>
        <dbReference type="EMBL" id="WFN96453.1"/>
    </source>
</evidence>
<dbReference type="GeneID" id="69539212"/>
<evidence type="ECO:0000256" key="2">
    <source>
        <dbReference type="SAM" id="MobiDB-lite"/>
    </source>
</evidence>
<evidence type="ECO:0000259" key="3">
    <source>
        <dbReference type="Pfam" id="PF10145"/>
    </source>
</evidence>
<evidence type="ECO:0000256" key="1">
    <source>
        <dbReference type="ARBA" id="ARBA00022612"/>
    </source>
</evidence>
<dbReference type="RefSeq" id="WP_035609953.1">
    <property type="nucleotide sequence ID" value="NZ_CP028813.1"/>
</dbReference>
<dbReference type="Proteomes" id="UP001222680">
    <property type="component" value="Chromosome"/>
</dbReference>
<feature type="compositionally biased region" description="Basic residues" evidence="2">
    <location>
        <begin position="671"/>
        <end position="680"/>
    </location>
</feature>
<dbReference type="InterPro" id="IPR010090">
    <property type="entry name" value="Phage_tape_meas"/>
</dbReference>